<keyword evidence="4" id="KW-0732">Signal</keyword>
<evidence type="ECO:0000313" key="12">
    <source>
        <dbReference type="Proteomes" id="UP000235371"/>
    </source>
</evidence>
<evidence type="ECO:0000256" key="3">
    <source>
        <dbReference type="ARBA" id="ARBA00022630"/>
    </source>
</evidence>
<keyword evidence="3" id="KW-0285">Flavoprotein</keyword>
<keyword evidence="12" id="KW-1185">Reference proteome</keyword>
<feature type="region of interest" description="Disordered" evidence="8">
    <location>
        <begin position="1"/>
        <end position="78"/>
    </location>
</feature>
<protein>
    <recommendedName>
        <fullName evidence="10">Prenylcysteine lyase domain-containing protein</fullName>
    </recommendedName>
</protein>
<evidence type="ECO:0000313" key="11">
    <source>
        <dbReference type="EMBL" id="PMD49968.1"/>
    </source>
</evidence>
<gene>
    <name evidence="11" type="ORF">K444DRAFT_622574</name>
</gene>
<dbReference type="GeneID" id="36590205"/>
<evidence type="ECO:0000256" key="4">
    <source>
        <dbReference type="ARBA" id="ARBA00022729"/>
    </source>
</evidence>
<sequence>MTKKSWKSKPPRYQDEDPDQPPPYTHTPEETTPLLSENSSYPSSCYASSSSSQPLSTPSSTYAPSTSGSSSLPSDFPKRNRTLRRAFRELRRDYLIATYHRALDVVSARGWRPGLSWPGSVSPSHSPSQAGEEEEERRGYLARRRGGCSQTWCSQTRKKRRRRRVILCCNLLFWVLVALFIAVGVRRWGYFGGRAQLPGRRETLRVGIVGAGPAGVSAAHTLSSSFKSKDLNLEMVLFEQKPQIGGRLVLNPSFPREHLGRKIHAEDLAASEVGGNILRERARNVLGIEFGQEGEARGKEVGFFDSGSVVAKLTRPLSEMSWGAWLGLVWKYKFSFLNAKELPKGTMKSFERFLTSRETFESVSHMVKAAGIERPVGLSAAARLAVNGVGGEYVHEVISPQVLRQTGQDATELSDLAISMALEKEDQVSGGDGGSFEGVLEKFIERSGAALRLDTEVTGLKRELVDDGKEAWVLELKKPGHHALEYEVFDHVVLTGPSSLLPKHKHPEDEVYYRSLWVTFLLSTKELNKEYFGSSEEMPPQVLPIQSKNLPSELEGIHEISYVRNVFGPDVNTEAVRKLYRIFSDRSLAKENILAFGEAGVLEMWEENIGNAYPLMWPRNGKFGEFKGEEGLWRTGVIEAIGSSVDLSWVAGENVARLVAKEVGRKRASRIRFH</sequence>
<comment type="similarity">
    <text evidence="2">Belongs to the prenylcysteine oxidase family.</text>
</comment>
<dbReference type="InterPro" id="IPR036188">
    <property type="entry name" value="FAD/NAD-bd_sf"/>
</dbReference>
<dbReference type="GO" id="GO:0001735">
    <property type="term" value="F:prenylcysteine oxidase activity"/>
    <property type="evidence" value="ECO:0007669"/>
    <property type="project" value="InterPro"/>
</dbReference>
<dbReference type="InParanoid" id="A0A2J6SGS8"/>
<keyword evidence="9" id="KW-0812">Transmembrane</keyword>
<keyword evidence="9" id="KW-1133">Transmembrane helix</keyword>
<evidence type="ECO:0000256" key="8">
    <source>
        <dbReference type="SAM" id="MobiDB-lite"/>
    </source>
</evidence>
<dbReference type="AlphaFoldDB" id="A0A2J6SGS8"/>
<organism evidence="11 12">
    <name type="scientific">Hyaloscypha bicolor E</name>
    <dbReference type="NCBI Taxonomy" id="1095630"/>
    <lineage>
        <taxon>Eukaryota</taxon>
        <taxon>Fungi</taxon>
        <taxon>Dikarya</taxon>
        <taxon>Ascomycota</taxon>
        <taxon>Pezizomycotina</taxon>
        <taxon>Leotiomycetes</taxon>
        <taxon>Helotiales</taxon>
        <taxon>Hyaloscyphaceae</taxon>
        <taxon>Hyaloscypha</taxon>
        <taxon>Hyaloscypha bicolor</taxon>
    </lineage>
</organism>
<keyword evidence="9" id="KW-0472">Membrane</keyword>
<dbReference type="RefSeq" id="XP_024726872.1">
    <property type="nucleotide sequence ID" value="XM_024882128.1"/>
</dbReference>
<evidence type="ECO:0000256" key="2">
    <source>
        <dbReference type="ARBA" id="ARBA00009967"/>
    </source>
</evidence>
<evidence type="ECO:0000256" key="7">
    <source>
        <dbReference type="ARBA" id="ARBA00023180"/>
    </source>
</evidence>
<dbReference type="PANTHER" id="PTHR15944">
    <property type="entry name" value="FARNESYLCYSTEINE LYASE"/>
    <property type="match status" value="1"/>
</dbReference>
<accession>A0A2J6SGS8</accession>
<dbReference type="GO" id="GO:0030327">
    <property type="term" value="P:prenylated protein catabolic process"/>
    <property type="evidence" value="ECO:0007669"/>
    <property type="project" value="TreeGrafter"/>
</dbReference>
<dbReference type="Gene3D" id="3.50.50.60">
    <property type="entry name" value="FAD/NAD(P)-binding domain"/>
    <property type="match status" value="1"/>
</dbReference>
<dbReference type="EMBL" id="KZ613919">
    <property type="protein sequence ID" value="PMD49968.1"/>
    <property type="molecule type" value="Genomic_DNA"/>
</dbReference>
<dbReference type="InterPro" id="IPR017046">
    <property type="entry name" value="Prenylcysteine_Oxase1"/>
</dbReference>
<feature type="region of interest" description="Disordered" evidence="8">
    <location>
        <begin position="117"/>
        <end position="138"/>
    </location>
</feature>
<feature type="compositionally biased region" description="Basic residues" evidence="8">
    <location>
        <begin position="1"/>
        <end position="10"/>
    </location>
</feature>
<evidence type="ECO:0000256" key="9">
    <source>
        <dbReference type="SAM" id="Phobius"/>
    </source>
</evidence>
<feature type="transmembrane region" description="Helical" evidence="9">
    <location>
        <begin position="165"/>
        <end position="185"/>
    </location>
</feature>
<dbReference type="PANTHER" id="PTHR15944:SF0">
    <property type="entry name" value="PRENYLCYSTEINE LYASE DOMAIN-CONTAINING PROTEIN"/>
    <property type="match status" value="1"/>
</dbReference>
<reference evidence="11 12" key="1">
    <citation type="submission" date="2016-04" db="EMBL/GenBank/DDBJ databases">
        <title>A degradative enzymes factory behind the ericoid mycorrhizal symbiosis.</title>
        <authorList>
            <consortium name="DOE Joint Genome Institute"/>
            <person name="Martino E."/>
            <person name="Morin E."/>
            <person name="Grelet G."/>
            <person name="Kuo A."/>
            <person name="Kohler A."/>
            <person name="Daghino S."/>
            <person name="Barry K."/>
            <person name="Choi C."/>
            <person name="Cichocki N."/>
            <person name="Clum A."/>
            <person name="Copeland A."/>
            <person name="Hainaut M."/>
            <person name="Haridas S."/>
            <person name="Labutti K."/>
            <person name="Lindquist E."/>
            <person name="Lipzen A."/>
            <person name="Khouja H.-R."/>
            <person name="Murat C."/>
            <person name="Ohm R."/>
            <person name="Olson A."/>
            <person name="Spatafora J."/>
            <person name="Veneault-Fourrey C."/>
            <person name="Henrissat B."/>
            <person name="Grigoriev I."/>
            <person name="Martin F."/>
            <person name="Perotto S."/>
        </authorList>
    </citation>
    <scope>NUCLEOTIDE SEQUENCE [LARGE SCALE GENOMIC DNA]</scope>
    <source>
        <strain evidence="11 12">E</strain>
    </source>
</reference>
<name>A0A2J6SGS8_9HELO</name>
<feature type="compositionally biased region" description="Low complexity" evidence="8">
    <location>
        <begin position="30"/>
        <end position="74"/>
    </location>
</feature>
<evidence type="ECO:0000259" key="10">
    <source>
        <dbReference type="Pfam" id="PF07156"/>
    </source>
</evidence>
<keyword evidence="6" id="KW-0560">Oxidoreductase</keyword>
<feature type="domain" description="Prenylcysteine lyase" evidence="10">
    <location>
        <begin position="319"/>
        <end position="666"/>
    </location>
</feature>
<dbReference type="InterPro" id="IPR010795">
    <property type="entry name" value="Prenylcys_lyase"/>
</dbReference>
<dbReference type="Pfam" id="PF07156">
    <property type="entry name" value="Prenylcys_lyase"/>
    <property type="match status" value="1"/>
</dbReference>
<feature type="compositionally biased region" description="Polar residues" evidence="8">
    <location>
        <begin position="119"/>
        <end position="129"/>
    </location>
</feature>
<keyword evidence="7" id="KW-0325">Glycoprotein</keyword>
<dbReference type="OrthoDB" id="437369at2759"/>
<keyword evidence="5" id="KW-0274">FAD</keyword>
<evidence type="ECO:0000256" key="6">
    <source>
        <dbReference type="ARBA" id="ARBA00023002"/>
    </source>
</evidence>
<comment type="cofactor">
    <cofactor evidence="1">
        <name>FAD</name>
        <dbReference type="ChEBI" id="CHEBI:57692"/>
    </cofactor>
</comment>
<dbReference type="SUPFAM" id="SSF51905">
    <property type="entry name" value="FAD/NAD(P)-binding domain"/>
    <property type="match status" value="2"/>
</dbReference>
<evidence type="ECO:0000256" key="1">
    <source>
        <dbReference type="ARBA" id="ARBA00001974"/>
    </source>
</evidence>
<proteinExistence type="inferred from homology"/>
<dbReference type="Pfam" id="PF13450">
    <property type="entry name" value="NAD_binding_8"/>
    <property type="match status" value="1"/>
</dbReference>
<dbReference type="GO" id="GO:0030328">
    <property type="term" value="P:prenylcysteine catabolic process"/>
    <property type="evidence" value="ECO:0007669"/>
    <property type="project" value="InterPro"/>
</dbReference>
<dbReference type="Proteomes" id="UP000235371">
    <property type="component" value="Unassembled WGS sequence"/>
</dbReference>
<evidence type="ECO:0000256" key="5">
    <source>
        <dbReference type="ARBA" id="ARBA00022827"/>
    </source>
</evidence>